<organism evidence="3 4">
    <name type="scientific">Novibacillus thermophilus</name>
    <dbReference type="NCBI Taxonomy" id="1471761"/>
    <lineage>
        <taxon>Bacteria</taxon>
        <taxon>Bacillati</taxon>
        <taxon>Bacillota</taxon>
        <taxon>Bacilli</taxon>
        <taxon>Bacillales</taxon>
        <taxon>Thermoactinomycetaceae</taxon>
        <taxon>Novibacillus</taxon>
    </lineage>
</organism>
<accession>A0A1U9K4R4</accession>
<evidence type="ECO:0008006" key="5">
    <source>
        <dbReference type="Google" id="ProtNLM"/>
    </source>
</evidence>
<dbReference type="STRING" id="1471761.B0W44_03740"/>
<evidence type="ECO:0000256" key="2">
    <source>
        <dbReference type="ARBA" id="ARBA00023002"/>
    </source>
</evidence>
<dbReference type="EMBL" id="CP019699">
    <property type="protein sequence ID" value="AQS55013.1"/>
    <property type="molecule type" value="Genomic_DNA"/>
</dbReference>
<comment type="similarity">
    <text evidence="1">Belongs to the short-chain dehydrogenases/reductases (SDR) family.</text>
</comment>
<dbReference type="PRINTS" id="PR00081">
    <property type="entry name" value="GDHRDH"/>
</dbReference>
<dbReference type="AlphaFoldDB" id="A0A1U9K4R4"/>
<dbReference type="RefSeq" id="WP_077718833.1">
    <property type="nucleotide sequence ID" value="NZ_CP019699.1"/>
</dbReference>
<dbReference type="PRINTS" id="PR00080">
    <property type="entry name" value="SDRFAMILY"/>
</dbReference>
<dbReference type="PANTHER" id="PTHR24321:SF11">
    <property type="entry name" value="BLR0893 PROTEIN"/>
    <property type="match status" value="1"/>
</dbReference>
<dbReference type="Proteomes" id="UP000188603">
    <property type="component" value="Chromosome"/>
</dbReference>
<keyword evidence="2" id="KW-0560">Oxidoreductase</keyword>
<evidence type="ECO:0000313" key="4">
    <source>
        <dbReference type="Proteomes" id="UP000188603"/>
    </source>
</evidence>
<protein>
    <recommendedName>
        <fullName evidence="5">Short-chain dehydrogenase</fullName>
    </recommendedName>
</protein>
<dbReference type="InterPro" id="IPR036291">
    <property type="entry name" value="NAD(P)-bd_dom_sf"/>
</dbReference>
<keyword evidence="4" id="KW-1185">Reference proteome</keyword>
<dbReference type="InterPro" id="IPR020904">
    <property type="entry name" value="Sc_DH/Rdtase_CS"/>
</dbReference>
<dbReference type="Gene3D" id="3.40.50.720">
    <property type="entry name" value="NAD(P)-binding Rossmann-like Domain"/>
    <property type="match status" value="1"/>
</dbReference>
<dbReference type="PANTHER" id="PTHR24321">
    <property type="entry name" value="DEHYDROGENASES, SHORT CHAIN"/>
    <property type="match status" value="1"/>
</dbReference>
<evidence type="ECO:0000313" key="3">
    <source>
        <dbReference type="EMBL" id="AQS55013.1"/>
    </source>
</evidence>
<dbReference type="InterPro" id="IPR002347">
    <property type="entry name" value="SDR_fam"/>
</dbReference>
<proteinExistence type="inferred from homology"/>
<dbReference type="SUPFAM" id="SSF51735">
    <property type="entry name" value="NAD(P)-binding Rossmann-fold domains"/>
    <property type="match status" value="1"/>
</dbReference>
<dbReference type="NCBIfam" id="NF009466">
    <property type="entry name" value="PRK12826.1-2"/>
    <property type="match status" value="1"/>
</dbReference>
<dbReference type="CDD" id="cd05233">
    <property type="entry name" value="SDR_c"/>
    <property type="match status" value="1"/>
</dbReference>
<dbReference type="FunFam" id="3.40.50.720:FF:000084">
    <property type="entry name" value="Short-chain dehydrogenase reductase"/>
    <property type="match status" value="1"/>
</dbReference>
<dbReference type="PROSITE" id="PS00061">
    <property type="entry name" value="ADH_SHORT"/>
    <property type="match status" value="1"/>
</dbReference>
<reference evidence="3 4" key="1">
    <citation type="journal article" date="2015" name="Int. J. Syst. Evol. Microbiol.">
        <title>Novibacillus thermophilus gen. nov., sp. nov., a Gram-staining-negative and moderately thermophilic member of the family Thermoactinomycetaceae.</title>
        <authorList>
            <person name="Yang G."/>
            <person name="Chen J."/>
            <person name="Zhou S."/>
        </authorList>
    </citation>
    <scope>NUCLEOTIDE SEQUENCE [LARGE SCALE GENOMIC DNA]</scope>
    <source>
        <strain evidence="3 4">SG-1</strain>
    </source>
</reference>
<dbReference type="OrthoDB" id="9803333at2"/>
<dbReference type="GO" id="GO:0008206">
    <property type="term" value="P:bile acid metabolic process"/>
    <property type="evidence" value="ECO:0007669"/>
    <property type="project" value="UniProtKB-ARBA"/>
</dbReference>
<dbReference type="Pfam" id="PF13561">
    <property type="entry name" value="adh_short_C2"/>
    <property type="match status" value="1"/>
</dbReference>
<name>A0A1U9K4R4_9BACL</name>
<evidence type="ECO:0000256" key="1">
    <source>
        <dbReference type="ARBA" id="ARBA00006484"/>
    </source>
</evidence>
<dbReference type="GO" id="GO:0016491">
    <property type="term" value="F:oxidoreductase activity"/>
    <property type="evidence" value="ECO:0007669"/>
    <property type="project" value="UniProtKB-KW"/>
</dbReference>
<gene>
    <name evidence="3" type="ORF">B0W44_03740</name>
</gene>
<sequence>MQLLYNKVAIITGGASGIGKATCQLFAEQGAKVIIADVNEEAGHVIEQQIVDDGREATFVKTDVSSSEQVENLFSEVQKRYGKLDILCNNAGIGMEKLFHNVDEEDWERIHNVNLKSVYLCSRLAIPIMLENGGGSIVNVSSVNAESPRKFYSIYASSKGGVSALTKGMAIDYAEENIRVNAVLPGCIYTEQTKKSIENSPNPQQTKDLIYNMQPLKRPGKPEEVAKLIIFLASDHASFITGSCIPVDGGMLARSVISQD</sequence>
<dbReference type="KEGG" id="ntr:B0W44_03740"/>
<dbReference type="NCBIfam" id="NF005559">
    <property type="entry name" value="PRK07231.1"/>
    <property type="match status" value="1"/>
</dbReference>